<proteinExistence type="predicted"/>
<organism evidence="1 2">
    <name type="scientific">Acrobeloides nanus</name>
    <dbReference type="NCBI Taxonomy" id="290746"/>
    <lineage>
        <taxon>Eukaryota</taxon>
        <taxon>Metazoa</taxon>
        <taxon>Ecdysozoa</taxon>
        <taxon>Nematoda</taxon>
        <taxon>Chromadorea</taxon>
        <taxon>Rhabditida</taxon>
        <taxon>Tylenchina</taxon>
        <taxon>Cephalobomorpha</taxon>
        <taxon>Cephaloboidea</taxon>
        <taxon>Cephalobidae</taxon>
        <taxon>Acrobeloides</taxon>
    </lineage>
</organism>
<evidence type="ECO:0000313" key="2">
    <source>
        <dbReference type="WBParaSite" id="ACRNAN_Path_1046.g4009.t1"/>
    </source>
</evidence>
<keyword evidence="1" id="KW-1185">Reference proteome</keyword>
<dbReference type="NCBIfam" id="TIGR04141">
    <property type="entry name" value="TIGR04141 family sporadically distributed protein"/>
    <property type="match status" value="1"/>
</dbReference>
<dbReference type="Pfam" id="PF19614">
    <property type="entry name" value="DUF6119"/>
    <property type="match status" value="1"/>
</dbReference>
<accession>A0A914BUS9</accession>
<name>A0A914BUS9_9BILA</name>
<reference evidence="2" key="1">
    <citation type="submission" date="2022-11" db="UniProtKB">
        <authorList>
            <consortium name="WormBaseParasite"/>
        </authorList>
    </citation>
    <scope>IDENTIFICATION</scope>
</reference>
<sequence length="607" mass="70550">MAAELKEIKVRLMMDVENERTVLQTDLQKYGLDEANLFAEKLDYKAEGLCQDSVEAFMISGSVPNRSSPNWVSFVRAKTDCANKNDKAFAIIFIKIDVGQNKYRIFVISFGQGHQLLIRTKFVKNFGIIVALNSIDENSIMNTKTSMPQSNPRTTEQNIARPSSLFAFQINKVREILKGITGRSLDGFESGSKLRGSDVLHIIRQNPFELNELPKLCLKAFQQYDGNFSYKKKGFEWIDNFIPVLAAKTTRSLNGQMKQAFEQAMEGNIPPELKLICPSSAETNLFFLQKVNYVGEGIETLDDYHDISMNSYIDVLRYNKIIKHLPKYLENHKVVAYFSNGEREEWTVEECLIFQAKIKNVEYLFYERSWLQLTMSMEGDLYSDMRKAYEKALKNWERISQNYNLRLPDAHGNEEEPKYCERIGFYDEFLSMDGTNVSGVTTLEPNDIMTKHGHLIFIKRNYGGEALCYLFSQGDNTLHLLVEDHDFRKNYIELVERREKAFKNSQNQFSHYLPRPREDYRPNSLTAVYGIIQEFTKTGPQQYERILKKNELSFPQLKNFYKSYQILRSYKVKVALAWIHRRIEKTPEDALRSFDTPSPDTELMDIN</sequence>
<dbReference type="AlphaFoldDB" id="A0A914BUS9"/>
<protein>
    <submittedName>
        <fullName evidence="2">Uncharacterized protein</fullName>
    </submittedName>
</protein>
<dbReference type="WBParaSite" id="ACRNAN_Path_1046.g4009.t1">
    <property type="protein sequence ID" value="ACRNAN_Path_1046.g4009.t1"/>
    <property type="gene ID" value="ACRNAN_Path_1046.g4009"/>
</dbReference>
<evidence type="ECO:0000313" key="1">
    <source>
        <dbReference type="Proteomes" id="UP000887540"/>
    </source>
</evidence>
<dbReference type="Proteomes" id="UP000887540">
    <property type="component" value="Unplaced"/>
</dbReference>
<dbReference type="InterPro" id="IPR026487">
    <property type="entry name" value="CHP04141"/>
</dbReference>